<evidence type="ECO:0000259" key="1">
    <source>
        <dbReference type="PROSITE" id="PS50943"/>
    </source>
</evidence>
<gene>
    <name evidence="2" type="ORF">HQ43_05055</name>
</gene>
<feature type="domain" description="HTH cro/C1-type" evidence="1">
    <location>
        <begin position="3"/>
        <end position="56"/>
    </location>
</feature>
<proteinExistence type="predicted"/>
<sequence>MRIKDVLKEKGMTYQILADAMEVSLQSVKRMLNAESITTTTAERIAKAVGVPVWELFVKREEVIGEDLIALVSHKGNYYKAETISELENIVESIKSDNGLVESL</sequence>
<name>A0ABR4XLS7_9PORP</name>
<protein>
    <recommendedName>
        <fullName evidence="1">HTH cro/C1-type domain-containing protein</fullName>
    </recommendedName>
</protein>
<keyword evidence="3" id="KW-1185">Reference proteome</keyword>
<dbReference type="RefSeq" id="WP_036790513.1">
    <property type="nucleotide sequence ID" value="NZ_JQZV01000009.1"/>
</dbReference>
<organism evidence="2 3">
    <name type="scientific">Porphyromonas canoris</name>
    <dbReference type="NCBI Taxonomy" id="36875"/>
    <lineage>
        <taxon>Bacteria</taxon>
        <taxon>Pseudomonadati</taxon>
        <taxon>Bacteroidota</taxon>
        <taxon>Bacteroidia</taxon>
        <taxon>Bacteroidales</taxon>
        <taxon>Porphyromonadaceae</taxon>
        <taxon>Porphyromonas</taxon>
    </lineage>
</organism>
<dbReference type="InterPro" id="IPR001387">
    <property type="entry name" value="Cro/C1-type_HTH"/>
</dbReference>
<reference evidence="2 3" key="1">
    <citation type="submission" date="2014-08" db="EMBL/GenBank/DDBJ databases">
        <title>Porphyromonas canoris strain:OH2762 Genome sequencing.</title>
        <authorList>
            <person name="Wallis C."/>
            <person name="Deusch O."/>
            <person name="O'Flynn C."/>
            <person name="Davis I."/>
            <person name="Jospin G."/>
            <person name="Darling A.E."/>
            <person name="Coil D.A."/>
            <person name="Alexiev A."/>
            <person name="Horsfall A."/>
            <person name="Kirkwood N."/>
            <person name="Harris S."/>
            <person name="Eisen J.A."/>
        </authorList>
    </citation>
    <scope>NUCLEOTIDE SEQUENCE [LARGE SCALE GENOMIC DNA]</scope>
    <source>
        <strain evidence="3">COT-108 OH2762</strain>
    </source>
</reference>
<dbReference type="SUPFAM" id="SSF47413">
    <property type="entry name" value="lambda repressor-like DNA-binding domains"/>
    <property type="match status" value="1"/>
</dbReference>
<dbReference type="InterPro" id="IPR010982">
    <property type="entry name" value="Lambda_DNA-bd_dom_sf"/>
</dbReference>
<dbReference type="CDD" id="cd00093">
    <property type="entry name" value="HTH_XRE"/>
    <property type="match status" value="1"/>
</dbReference>
<accession>A0ABR4XLS7</accession>
<evidence type="ECO:0000313" key="2">
    <source>
        <dbReference type="EMBL" id="KGN92606.1"/>
    </source>
</evidence>
<dbReference type="Gene3D" id="1.10.260.40">
    <property type="entry name" value="lambda repressor-like DNA-binding domains"/>
    <property type="match status" value="1"/>
</dbReference>
<dbReference type="EMBL" id="JQZV01000009">
    <property type="protein sequence ID" value="KGN92606.1"/>
    <property type="molecule type" value="Genomic_DNA"/>
</dbReference>
<dbReference type="SMART" id="SM00530">
    <property type="entry name" value="HTH_XRE"/>
    <property type="match status" value="1"/>
</dbReference>
<evidence type="ECO:0000313" key="3">
    <source>
        <dbReference type="Proteomes" id="UP000030101"/>
    </source>
</evidence>
<comment type="caution">
    <text evidence="2">The sequence shown here is derived from an EMBL/GenBank/DDBJ whole genome shotgun (WGS) entry which is preliminary data.</text>
</comment>
<dbReference type="Proteomes" id="UP000030101">
    <property type="component" value="Unassembled WGS sequence"/>
</dbReference>
<dbReference type="Pfam" id="PF13443">
    <property type="entry name" value="HTH_26"/>
    <property type="match status" value="1"/>
</dbReference>
<dbReference type="PROSITE" id="PS50943">
    <property type="entry name" value="HTH_CROC1"/>
    <property type="match status" value="1"/>
</dbReference>